<accession>A0A9W8HSZ5</accession>
<evidence type="ECO:0000313" key="2">
    <source>
        <dbReference type="Proteomes" id="UP001140094"/>
    </source>
</evidence>
<protein>
    <submittedName>
        <fullName evidence="1">Uncharacterized protein</fullName>
    </submittedName>
</protein>
<keyword evidence="2" id="KW-1185">Reference proteome</keyword>
<feature type="non-terminal residue" evidence="1">
    <location>
        <position position="1"/>
    </location>
</feature>
<comment type="caution">
    <text evidence="1">The sequence shown here is derived from an EMBL/GenBank/DDBJ whole genome shotgun (WGS) entry which is preliminary data.</text>
</comment>
<dbReference type="Proteomes" id="UP001140094">
    <property type="component" value="Unassembled WGS sequence"/>
</dbReference>
<proteinExistence type="predicted"/>
<dbReference type="AlphaFoldDB" id="A0A9W8HSZ5"/>
<dbReference type="EMBL" id="JANBUO010001723">
    <property type="protein sequence ID" value="KAJ2797072.1"/>
    <property type="molecule type" value="Genomic_DNA"/>
</dbReference>
<name>A0A9W8HSZ5_9FUNG</name>
<evidence type="ECO:0000313" key="1">
    <source>
        <dbReference type="EMBL" id="KAJ2797072.1"/>
    </source>
</evidence>
<organism evidence="1 2">
    <name type="scientific">Coemansia guatemalensis</name>
    <dbReference type="NCBI Taxonomy" id="2761395"/>
    <lineage>
        <taxon>Eukaryota</taxon>
        <taxon>Fungi</taxon>
        <taxon>Fungi incertae sedis</taxon>
        <taxon>Zoopagomycota</taxon>
        <taxon>Kickxellomycotina</taxon>
        <taxon>Kickxellomycetes</taxon>
        <taxon>Kickxellales</taxon>
        <taxon>Kickxellaceae</taxon>
        <taxon>Coemansia</taxon>
    </lineage>
</organism>
<reference evidence="1" key="1">
    <citation type="submission" date="2022-07" db="EMBL/GenBank/DDBJ databases">
        <title>Phylogenomic reconstructions and comparative analyses of Kickxellomycotina fungi.</title>
        <authorList>
            <person name="Reynolds N.K."/>
            <person name="Stajich J.E."/>
            <person name="Barry K."/>
            <person name="Grigoriev I.V."/>
            <person name="Crous P."/>
            <person name="Smith M.E."/>
        </authorList>
    </citation>
    <scope>NUCLEOTIDE SEQUENCE</scope>
    <source>
        <strain evidence="1">NRRL 1565</strain>
    </source>
</reference>
<dbReference type="OrthoDB" id="5540870at2759"/>
<sequence>FTGSTTWSLLAAAAPTLTDLRLLCIPPEHAWDALALGPAVQQTLSQKHPAFAQLRTLSMHFCDDPAAANALHHPRGPMENWASRAAMQFPQLRRLSVRNPPVDVRAVLGAFVRRKGAALRVLELETTAALATHLQPLDIGRHGAGAESVAVSCVGLGPLGPDRADRLARQLLGSASQSVRNLKVSVAAQLPVQLGGVSLQNCSQLRSLELRMPVALTDVAAMVQQLPYLWRLKAPYIATADLPSYEVRSLDRFYTLMTSEKPKASVSRTLEIIHVGFWDYRHSARALCCHLLHFAVRLPALRTIVHDAQPAVALQSAVDALALIHQRQSRWSPHHNTHSNAPWLDNLRDLRITTHSAKPF</sequence>
<gene>
    <name evidence="1" type="ORF">H4R20_005324</name>
</gene>